<feature type="region of interest" description="Disordered" evidence="1">
    <location>
        <begin position="189"/>
        <end position="216"/>
    </location>
</feature>
<feature type="compositionally biased region" description="Basic and acidic residues" evidence="1">
    <location>
        <begin position="1"/>
        <end position="12"/>
    </location>
</feature>
<sequence length="216" mass="23533">MAFSAGDKKDNKIVSSEALPLNDDSKKVGVSGGGGDKEKKEIKSINAQKLNDDNGKNAGVKVSSSATPSDKGVIRKTSTPHAKGAKISDDEKGLDIEKIKDAIEHGKPPKVVPKDFDKKRIHISKAQEMRPDGKNSRSMNDNDDIKDIDSKEDVTPTPKKNEFVAILIKKLKPYAINIKNIFKKLFFNDNAPSSANGNDKKTIHSSKTPKSNPNNK</sequence>
<feature type="compositionally biased region" description="Polar residues" evidence="1">
    <location>
        <begin position="205"/>
        <end position="216"/>
    </location>
</feature>
<dbReference type="PATRIC" id="fig|1403316.3.peg.499"/>
<feature type="compositionally biased region" description="Basic and acidic residues" evidence="1">
    <location>
        <begin position="143"/>
        <end position="156"/>
    </location>
</feature>
<reference evidence="2 3" key="1">
    <citation type="journal article" date="2013" name="Genome Announc.">
        <title>Genome Sequence of Mycoplasma parvum (Formerly Eperythrozoon parvum), a Diminutive Hemoplasma of the Pig.</title>
        <authorList>
            <person name="do Nascimento N.C."/>
            <person name="Dos Santos A.P."/>
            <person name="Chu Y."/>
            <person name="Guimaraes A.M."/>
            <person name="Pagliaro A."/>
            <person name="Messick J.B."/>
        </authorList>
    </citation>
    <scope>NUCLEOTIDE SEQUENCE [LARGE SCALE GENOMIC DNA]</scope>
    <source>
        <strain evidence="2 3">Indiana</strain>
    </source>
</reference>
<dbReference type="Proteomes" id="UP000017119">
    <property type="component" value="Chromosome"/>
</dbReference>
<feature type="region of interest" description="Disordered" evidence="1">
    <location>
        <begin position="104"/>
        <end position="156"/>
    </location>
</feature>
<evidence type="ECO:0000256" key="1">
    <source>
        <dbReference type="SAM" id="MobiDB-lite"/>
    </source>
</evidence>
<dbReference type="AlphaFoldDB" id="U5ND44"/>
<evidence type="ECO:0000313" key="3">
    <source>
        <dbReference type="Proteomes" id="UP000017119"/>
    </source>
</evidence>
<evidence type="ECO:0000313" key="2">
    <source>
        <dbReference type="EMBL" id="AGX89260.1"/>
    </source>
</evidence>
<organism evidence="2 3">
    <name type="scientific">Mycoplasma parvum str. Indiana</name>
    <dbReference type="NCBI Taxonomy" id="1403316"/>
    <lineage>
        <taxon>Bacteria</taxon>
        <taxon>Bacillati</taxon>
        <taxon>Mycoplasmatota</taxon>
        <taxon>Mollicutes</taxon>
        <taxon>Mycoplasmataceae</taxon>
        <taxon>Mycoplasma</taxon>
    </lineage>
</organism>
<name>U5ND44_9MOLU</name>
<keyword evidence="3" id="KW-1185">Reference proteome</keyword>
<dbReference type="EMBL" id="CP006771">
    <property type="protein sequence ID" value="AGX89260.1"/>
    <property type="molecule type" value="Genomic_DNA"/>
</dbReference>
<feature type="compositionally biased region" description="Basic and acidic residues" evidence="1">
    <location>
        <begin position="104"/>
        <end position="118"/>
    </location>
</feature>
<feature type="region of interest" description="Disordered" evidence="1">
    <location>
        <begin position="1"/>
        <end position="91"/>
    </location>
</feature>
<proteinExistence type="predicted"/>
<dbReference type="RefSeq" id="WP_022770420.1">
    <property type="nucleotide sequence ID" value="NC_022575.1"/>
</dbReference>
<protein>
    <submittedName>
        <fullName evidence="2">Uncharacterized protein</fullName>
    </submittedName>
</protein>
<dbReference type="KEGG" id="mpv:PRV_02650"/>
<dbReference type="STRING" id="1403316.PRV_02650"/>
<accession>U5ND44</accession>
<feature type="compositionally biased region" description="Basic and acidic residues" evidence="1">
    <location>
        <begin position="125"/>
        <end position="135"/>
    </location>
</feature>
<dbReference type="HOGENOM" id="CLU_1276471_0_0_14"/>
<gene>
    <name evidence="2" type="ORF">PRV_02650</name>
</gene>